<proteinExistence type="predicted"/>
<organism evidence="1 2">
    <name type="scientific">Araneus ventricosus</name>
    <name type="common">Orbweaver spider</name>
    <name type="synonym">Epeira ventricosa</name>
    <dbReference type="NCBI Taxonomy" id="182803"/>
    <lineage>
        <taxon>Eukaryota</taxon>
        <taxon>Metazoa</taxon>
        <taxon>Ecdysozoa</taxon>
        <taxon>Arthropoda</taxon>
        <taxon>Chelicerata</taxon>
        <taxon>Arachnida</taxon>
        <taxon>Araneae</taxon>
        <taxon>Araneomorphae</taxon>
        <taxon>Entelegynae</taxon>
        <taxon>Araneoidea</taxon>
        <taxon>Araneidae</taxon>
        <taxon>Araneus</taxon>
    </lineage>
</organism>
<protein>
    <submittedName>
        <fullName evidence="1">Uncharacterized protein</fullName>
    </submittedName>
</protein>
<dbReference type="EMBL" id="BGPR01001443">
    <property type="protein sequence ID" value="GBM54080.1"/>
    <property type="molecule type" value="Genomic_DNA"/>
</dbReference>
<keyword evidence="2" id="KW-1185">Reference proteome</keyword>
<dbReference type="OrthoDB" id="6431999at2759"/>
<gene>
    <name evidence="1" type="ORF">AVEN_247694_1</name>
</gene>
<dbReference type="Proteomes" id="UP000499080">
    <property type="component" value="Unassembled WGS sequence"/>
</dbReference>
<name>A0A4Y2GKB7_ARAVE</name>
<dbReference type="AlphaFoldDB" id="A0A4Y2GKB7"/>
<comment type="caution">
    <text evidence="1">The sequence shown here is derived from an EMBL/GenBank/DDBJ whole genome shotgun (WGS) entry which is preliminary data.</text>
</comment>
<evidence type="ECO:0000313" key="1">
    <source>
        <dbReference type="EMBL" id="GBM54080.1"/>
    </source>
</evidence>
<accession>A0A4Y2GKB7</accession>
<sequence length="166" mass="19528">MEDAKQKQKLWYDRKTMKRQFRPSELVLVVAPSRPTKLSVQWIGPGEIVQQLSETNYVVKFPEKAKTCFYHANMLKPHNQTAENINLLYLEDNLKLEDEKGMLNFELDHDASEWSKFISDIQQNSKLSQLQREELEELLCKYSITTKHEEEMLPISEASVERARNL</sequence>
<evidence type="ECO:0000313" key="2">
    <source>
        <dbReference type="Proteomes" id="UP000499080"/>
    </source>
</evidence>
<reference evidence="1 2" key="1">
    <citation type="journal article" date="2019" name="Sci. Rep.">
        <title>Orb-weaving spider Araneus ventricosus genome elucidates the spidroin gene catalogue.</title>
        <authorList>
            <person name="Kono N."/>
            <person name="Nakamura H."/>
            <person name="Ohtoshi R."/>
            <person name="Moran D.A.P."/>
            <person name="Shinohara A."/>
            <person name="Yoshida Y."/>
            <person name="Fujiwara M."/>
            <person name="Mori M."/>
            <person name="Tomita M."/>
            <person name="Arakawa K."/>
        </authorList>
    </citation>
    <scope>NUCLEOTIDE SEQUENCE [LARGE SCALE GENOMIC DNA]</scope>
</reference>